<evidence type="ECO:0000313" key="15">
    <source>
        <dbReference type="EMBL" id="KAH3840408.1"/>
    </source>
</evidence>
<evidence type="ECO:0000256" key="1">
    <source>
        <dbReference type="ARBA" id="ARBA00001913"/>
    </source>
</evidence>
<keyword evidence="4" id="KW-0165">Cleavage on pair of basic residues</keyword>
<evidence type="ECO:0000256" key="9">
    <source>
        <dbReference type="ARBA" id="ARBA00023145"/>
    </source>
</evidence>
<protein>
    <recommendedName>
        <fullName evidence="14">P/Homo B domain-containing protein</fullName>
    </recommendedName>
</protein>
<dbReference type="PROSITE" id="PS00137">
    <property type="entry name" value="SUBTILASE_HIS"/>
    <property type="match status" value="1"/>
</dbReference>
<evidence type="ECO:0000256" key="6">
    <source>
        <dbReference type="ARBA" id="ARBA00022801"/>
    </source>
</evidence>
<keyword evidence="3 13" id="KW-0645">Protease</keyword>
<evidence type="ECO:0000256" key="12">
    <source>
        <dbReference type="PIRSR" id="PIRSR615500-1"/>
    </source>
</evidence>
<dbReference type="Pfam" id="PF00082">
    <property type="entry name" value="Peptidase_S8"/>
    <property type="match status" value="1"/>
</dbReference>
<dbReference type="EMBL" id="JAIWYP010000004">
    <property type="protein sequence ID" value="KAH3840408.1"/>
    <property type="molecule type" value="Genomic_DNA"/>
</dbReference>
<evidence type="ECO:0000256" key="10">
    <source>
        <dbReference type="ARBA" id="ARBA00023157"/>
    </source>
</evidence>
<dbReference type="InterPro" id="IPR000209">
    <property type="entry name" value="Peptidase_S8/S53_dom"/>
</dbReference>
<keyword evidence="16" id="KW-1185">Reference proteome</keyword>
<evidence type="ECO:0000256" key="8">
    <source>
        <dbReference type="ARBA" id="ARBA00022837"/>
    </source>
</evidence>
<proteinExistence type="inferred from homology"/>
<dbReference type="GO" id="GO:0012505">
    <property type="term" value="C:endomembrane system"/>
    <property type="evidence" value="ECO:0007669"/>
    <property type="project" value="UniProtKB-ARBA"/>
</dbReference>
<keyword evidence="8" id="KW-0106">Calcium</keyword>
<evidence type="ECO:0000256" key="5">
    <source>
        <dbReference type="ARBA" id="ARBA00022729"/>
    </source>
</evidence>
<keyword evidence="7 13" id="KW-0720">Serine protease</keyword>
<dbReference type="GO" id="GO:0016486">
    <property type="term" value="P:peptide hormone processing"/>
    <property type="evidence" value="ECO:0007669"/>
    <property type="project" value="TreeGrafter"/>
</dbReference>
<dbReference type="GO" id="GO:0005615">
    <property type="term" value="C:extracellular space"/>
    <property type="evidence" value="ECO:0007669"/>
    <property type="project" value="TreeGrafter"/>
</dbReference>
<keyword evidence="9" id="KW-0865">Zymogen</keyword>
<dbReference type="InterPro" id="IPR002884">
    <property type="entry name" value="P_dom"/>
</dbReference>
<comment type="similarity">
    <text evidence="2">Belongs to the peptidase S8 family. Furin subfamily.</text>
</comment>
<dbReference type="InterPro" id="IPR022398">
    <property type="entry name" value="Peptidase_S8_His-AS"/>
</dbReference>
<dbReference type="GO" id="GO:0043005">
    <property type="term" value="C:neuron projection"/>
    <property type="evidence" value="ECO:0007669"/>
    <property type="project" value="TreeGrafter"/>
</dbReference>
<name>A0A9D4KIY3_DREPO</name>
<dbReference type="Gene3D" id="3.30.70.850">
    <property type="entry name" value="Peptidase S8, pro-domain"/>
    <property type="match status" value="1"/>
</dbReference>
<dbReference type="PANTHER" id="PTHR42884:SF14">
    <property type="entry name" value="NEUROENDOCRINE CONVERTASE 1"/>
    <property type="match status" value="1"/>
</dbReference>
<dbReference type="SUPFAM" id="SSF52743">
    <property type="entry name" value="Subtilisin-like"/>
    <property type="match status" value="1"/>
</dbReference>
<evidence type="ECO:0000256" key="2">
    <source>
        <dbReference type="ARBA" id="ARBA00005325"/>
    </source>
</evidence>
<feature type="active site" description="Charge relay system" evidence="12 13">
    <location>
        <position position="327"/>
    </location>
</feature>
<keyword evidence="10" id="KW-1015">Disulfide bond</keyword>
<dbReference type="PANTHER" id="PTHR42884">
    <property type="entry name" value="PROPROTEIN CONVERTASE SUBTILISIN/KEXIN-RELATED"/>
    <property type="match status" value="1"/>
</dbReference>
<evidence type="ECO:0000256" key="13">
    <source>
        <dbReference type="PROSITE-ProRule" id="PRU01240"/>
    </source>
</evidence>
<dbReference type="Pfam" id="PF01483">
    <property type="entry name" value="P_proprotein"/>
    <property type="match status" value="1"/>
</dbReference>
<dbReference type="InterPro" id="IPR036852">
    <property type="entry name" value="Peptidase_S8/S53_dom_sf"/>
</dbReference>
<feature type="domain" description="P/Homo B" evidence="14">
    <location>
        <begin position="405"/>
        <end position="542"/>
    </location>
</feature>
<dbReference type="Gene3D" id="3.40.50.200">
    <property type="entry name" value="Peptidase S8/S53 domain"/>
    <property type="match status" value="1"/>
</dbReference>
<dbReference type="InterPro" id="IPR032815">
    <property type="entry name" value="S8_pro-domain"/>
</dbReference>
<dbReference type="Gene3D" id="2.60.120.260">
    <property type="entry name" value="Galactose-binding domain-like"/>
    <property type="match status" value="1"/>
</dbReference>
<evidence type="ECO:0000256" key="7">
    <source>
        <dbReference type="ARBA" id="ARBA00022825"/>
    </source>
</evidence>
<evidence type="ECO:0000313" key="16">
    <source>
        <dbReference type="Proteomes" id="UP000828390"/>
    </source>
</evidence>
<comment type="cofactor">
    <cofactor evidence="1">
        <name>Ca(2+)</name>
        <dbReference type="ChEBI" id="CHEBI:29108"/>
    </cofactor>
</comment>
<dbReference type="Pfam" id="PF16470">
    <property type="entry name" value="S8_pro-domain"/>
    <property type="match status" value="1"/>
</dbReference>
<dbReference type="InterPro" id="IPR023828">
    <property type="entry name" value="Peptidase_S8_Ser-AS"/>
</dbReference>
<feature type="active site" description="Charge relay system" evidence="12 13">
    <location>
        <position position="153"/>
    </location>
</feature>
<feature type="non-terminal residue" evidence="15">
    <location>
        <position position="591"/>
    </location>
</feature>
<dbReference type="InterPro" id="IPR038466">
    <property type="entry name" value="S8_pro-domain_sf"/>
</dbReference>
<dbReference type="InterPro" id="IPR023827">
    <property type="entry name" value="Peptidase_S8_Asp-AS"/>
</dbReference>
<dbReference type="SUPFAM" id="SSF49785">
    <property type="entry name" value="Galactose-binding domain-like"/>
    <property type="match status" value="1"/>
</dbReference>
<reference evidence="15" key="1">
    <citation type="journal article" date="2019" name="bioRxiv">
        <title>The Genome of the Zebra Mussel, Dreissena polymorpha: A Resource for Invasive Species Research.</title>
        <authorList>
            <person name="McCartney M.A."/>
            <person name="Auch B."/>
            <person name="Kono T."/>
            <person name="Mallez S."/>
            <person name="Zhang Y."/>
            <person name="Obille A."/>
            <person name="Becker A."/>
            <person name="Abrahante J.E."/>
            <person name="Garbe J."/>
            <person name="Badalamenti J.P."/>
            <person name="Herman A."/>
            <person name="Mangelson H."/>
            <person name="Liachko I."/>
            <person name="Sullivan S."/>
            <person name="Sone E.D."/>
            <person name="Koren S."/>
            <person name="Silverstein K.A.T."/>
            <person name="Beckman K.B."/>
            <person name="Gohl D.M."/>
        </authorList>
    </citation>
    <scope>NUCLEOTIDE SEQUENCE</scope>
    <source>
        <strain evidence="15">Duluth1</strain>
        <tissue evidence="15">Whole animal</tissue>
    </source>
</reference>
<accession>A0A9D4KIY3</accession>
<organism evidence="15 16">
    <name type="scientific">Dreissena polymorpha</name>
    <name type="common">Zebra mussel</name>
    <name type="synonym">Mytilus polymorpha</name>
    <dbReference type="NCBI Taxonomy" id="45954"/>
    <lineage>
        <taxon>Eukaryota</taxon>
        <taxon>Metazoa</taxon>
        <taxon>Spiralia</taxon>
        <taxon>Lophotrochozoa</taxon>
        <taxon>Mollusca</taxon>
        <taxon>Bivalvia</taxon>
        <taxon>Autobranchia</taxon>
        <taxon>Heteroconchia</taxon>
        <taxon>Euheterodonta</taxon>
        <taxon>Imparidentia</taxon>
        <taxon>Neoheterodontei</taxon>
        <taxon>Myida</taxon>
        <taxon>Dreissenoidea</taxon>
        <taxon>Dreissenidae</taxon>
        <taxon>Dreissena</taxon>
    </lineage>
</organism>
<gene>
    <name evidence="15" type="ORF">DPMN_113856</name>
</gene>
<evidence type="ECO:0000256" key="4">
    <source>
        <dbReference type="ARBA" id="ARBA00022685"/>
    </source>
</evidence>
<dbReference type="PROSITE" id="PS51829">
    <property type="entry name" value="P_HOMO_B"/>
    <property type="match status" value="1"/>
</dbReference>
<evidence type="ECO:0000256" key="3">
    <source>
        <dbReference type="ARBA" id="ARBA00022670"/>
    </source>
</evidence>
<dbReference type="CDD" id="cd04059">
    <property type="entry name" value="Peptidases_S8_Protein_convertases_Kexins_Furin-like"/>
    <property type="match status" value="1"/>
</dbReference>
<dbReference type="FunFam" id="2.60.120.260:FF:000006">
    <property type="entry name" value="Proprotein convertase subtilisin/kexin type 5"/>
    <property type="match status" value="1"/>
</dbReference>
<keyword evidence="5" id="KW-0732">Signal</keyword>
<dbReference type="GO" id="GO:0004252">
    <property type="term" value="F:serine-type endopeptidase activity"/>
    <property type="evidence" value="ECO:0007669"/>
    <property type="project" value="UniProtKB-UniRule"/>
</dbReference>
<feature type="active site" description="Charge relay system" evidence="12 13">
    <location>
        <position position="112"/>
    </location>
</feature>
<dbReference type="GO" id="GO:0016020">
    <property type="term" value="C:membrane"/>
    <property type="evidence" value="ECO:0007669"/>
    <property type="project" value="TreeGrafter"/>
</dbReference>
<dbReference type="PRINTS" id="PR00723">
    <property type="entry name" value="SUBTILISIN"/>
</dbReference>
<dbReference type="GO" id="GO:0005737">
    <property type="term" value="C:cytoplasm"/>
    <property type="evidence" value="ECO:0007669"/>
    <property type="project" value="UniProtKB-ARBA"/>
</dbReference>
<dbReference type="PROSITE" id="PS00136">
    <property type="entry name" value="SUBTILASE_ASP"/>
    <property type="match status" value="1"/>
</dbReference>
<dbReference type="InterPro" id="IPR015500">
    <property type="entry name" value="Peptidase_S8_subtilisin-rel"/>
</dbReference>
<keyword evidence="11" id="KW-0325">Glycoprotein</keyword>
<keyword evidence="6 13" id="KW-0378">Hydrolase</keyword>
<dbReference type="AlphaFoldDB" id="A0A9D4KIY3"/>
<dbReference type="InterPro" id="IPR034182">
    <property type="entry name" value="Kexin/furin"/>
</dbReference>
<dbReference type="InterPro" id="IPR008979">
    <property type="entry name" value="Galactose-bd-like_sf"/>
</dbReference>
<dbReference type="PROSITE" id="PS00138">
    <property type="entry name" value="SUBTILASE_SER"/>
    <property type="match status" value="1"/>
</dbReference>
<comment type="caution">
    <text evidence="15">The sequence shown here is derived from an EMBL/GenBank/DDBJ whole genome shotgun (WGS) entry which is preliminary data.</text>
</comment>
<dbReference type="FunFam" id="3.40.50.200:FF:000001">
    <property type="entry name" value="Furin 2, isoform B"/>
    <property type="match status" value="1"/>
</dbReference>
<dbReference type="SUPFAM" id="SSF54897">
    <property type="entry name" value="Protease propeptides/inhibitors"/>
    <property type="match status" value="1"/>
</dbReference>
<reference evidence="15" key="2">
    <citation type="submission" date="2020-11" db="EMBL/GenBank/DDBJ databases">
        <authorList>
            <person name="McCartney M.A."/>
            <person name="Auch B."/>
            <person name="Kono T."/>
            <person name="Mallez S."/>
            <person name="Becker A."/>
            <person name="Gohl D.M."/>
            <person name="Silverstein K.A.T."/>
            <person name="Koren S."/>
            <person name="Bechman K.B."/>
            <person name="Herman A."/>
            <person name="Abrahante J.E."/>
            <person name="Garbe J."/>
        </authorList>
    </citation>
    <scope>NUCLEOTIDE SEQUENCE</scope>
    <source>
        <strain evidence="15">Duluth1</strain>
        <tissue evidence="15">Whole animal</tissue>
    </source>
</reference>
<dbReference type="PROSITE" id="PS51892">
    <property type="entry name" value="SUBTILASE"/>
    <property type="match status" value="1"/>
</dbReference>
<evidence type="ECO:0000256" key="11">
    <source>
        <dbReference type="ARBA" id="ARBA00023180"/>
    </source>
</evidence>
<sequence>LQSLENYYVLRHTEVPHRSRRSAFQHTKRLEQDTRVLWVEQQIAKSRHKRDFLQKPHITFNDPLWNEQWYIVSKTDTDTRQGNTALPKLDLNVVAVWKRNVTGRGVVVSVLDDGLEHNHTDLFANYEPNASYDLNDNDKDPFPRYDDTNENKHGTRCAGEISMTANNGFCGVGIAYNARIGGVRMLDGTVTDEIEGDALAMRLEHVDIYSASWGPNDDGKTVEGPGPLAMKALEKGITQGRKGKGVIYAWASGNGGHLKDNCDCDGYTGSIYTISISSASQTQQTPWYAERCASTMGATYSSGAYNDQRICSTDLHNMCTHGHTGTSAAAPLAAAIFALVLETNPELTWRDMQHIIAWTAEYSSLKDNLGWMKNGAGYFVNSAFGFGLLNADAMVTLADPGTWRTVPEKYICVTNSISSNLPKNIASGQEIDITINTSGCQGQHNEVNYLEHVELTLDMTFTKRGDLSIDLVSPDGTQTTLLTERPNDESENGFQNWTFMSVQTWGERPMGAWQLKIRDKYGSGNRGVIKAVQLKLHGTQLLPYHVMRNGGQRKYNDNYNNVVDTRMSNHGNLELLSKELEKLRKVIGNNM</sequence>
<evidence type="ECO:0000259" key="14">
    <source>
        <dbReference type="PROSITE" id="PS51829"/>
    </source>
</evidence>
<dbReference type="Proteomes" id="UP000828390">
    <property type="component" value="Unassembled WGS sequence"/>
</dbReference>